<dbReference type="Pfam" id="PF13676">
    <property type="entry name" value="TIR_2"/>
    <property type="match status" value="1"/>
</dbReference>
<gene>
    <name evidence="3" type="ORF">F2Y51_19565</name>
    <name evidence="2" type="ORF">F2Y58_10320</name>
</gene>
<evidence type="ECO:0000259" key="1">
    <source>
        <dbReference type="PROSITE" id="PS50104"/>
    </source>
</evidence>
<proteinExistence type="predicted"/>
<evidence type="ECO:0000313" key="3">
    <source>
        <dbReference type="EMBL" id="KAA5402241.1"/>
    </source>
</evidence>
<dbReference type="Proteomes" id="UP000481616">
    <property type="component" value="Unassembled WGS sequence"/>
</dbReference>
<dbReference type="InterPro" id="IPR035897">
    <property type="entry name" value="Toll_tir_struct_dom_sf"/>
</dbReference>
<dbReference type="RefSeq" id="WP_032579052.1">
    <property type="nucleotide sequence ID" value="NZ_RCXK01000024.1"/>
</dbReference>
<comment type="caution">
    <text evidence="3">The sequence shown here is derived from an EMBL/GenBank/DDBJ whole genome shotgun (WGS) entry which is preliminary data.</text>
</comment>
<dbReference type="InterPro" id="IPR000157">
    <property type="entry name" value="TIR_dom"/>
</dbReference>
<dbReference type="EMBL" id="VVZA01000024">
    <property type="protein sequence ID" value="KAA5402241.1"/>
    <property type="molecule type" value="Genomic_DNA"/>
</dbReference>
<feature type="domain" description="TIR" evidence="1">
    <location>
        <begin position="1"/>
        <end position="120"/>
    </location>
</feature>
<protein>
    <submittedName>
        <fullName evidence="3">Toll/interleukin-1 receptor domain-containing protein</fullName>
    </submittedName>
</protein>
<dbReference type="SUPFAM" id="SSF52200">
    <property type="entry name" value="Toll/Interleukin receptor TIR domain"/>
    <property type="match status" value="1"/>
</dbReference>
<accession>A0A4Q5HLM7</accession>
<sequence>MIFISHNSKDKAVVEQIAIRLRDIFGQNNIFYDSWSIQPGDGIIDKMNEGLTQCKLFLFFVSKNSLGSNMVKLEWQNAIMKMTNGQTKIIPVRLDNCIMPTILLQSLYVDLFQNGLEVALRQIVDIANGRNTFSPQFSEFSNLIAYKWWEGTTLIIECIAQYYMEPIPNFAFVTTNTEEQISYKCKDCVMFNHGFNPNAVHTGEGLTFNAIRLDFPQNIVPGFPQYAEFSAKTNVPIEIFGVLHETQKNQWKSIPMLNKTL</sequence>
<evidence type="ECO:0000313" key="2">
    <source>
        <dbReference type="EMBL" id="KAA5397936.1"/>
    </source>
</evidence>
<dbReference type="SMART" id="SM00255">
    <property type="entry name" value="TIR"/>
    <property type="match status" value="1"/>
</dbReference>
<keyword evidence="3" id="KW-0675">Receptor</keyword>
<name>A0A4Q5HLM7_9BACT</name>
<reference evidence="4 5" key="1">
    <citation type="journal article" date="2019" name="Nat. Med.">
        <title>A library of human gut bacterial isolates paired with longitudinal multiomics data enables mechanistic microbiome research.</title>
        <authorList>
            <person name="Poyet M."/>
            <person name="Groussin M."/>
            <person name="Gibbons S.M."/>
            <person name="Avila-Pacheco J."/>
            <person name="Jiang X."/>
            <person name="Kearney S.M."/>
            <person name="Perrotta A.R."/>
            <person name="Berdy B."/>
            <person name="Zhao S."/>
            <person name="Lieberman T.D."/>
            <person name="Swanson P.K."/>
            <person name="Smith M."/>
            <person name="Roesemann S."/>
            <person name="Alexander J.E."/>
            <person name="Rich S.A."/>
            <person name="Livny J."/>
            <person name="Vlamakis H."/>
            <person name="Clish C."/>
            <person name="Bullock K."/>
            <person name="Deik A."/>
            <person name="Scott J."/>
            <person name="Pierce K.A."/>
            <person name="Xavier R.J."/>
            <person name="Alm E.J."/>
        </authorList>
    </citation>
    <scope>NUCLEOTIDE SEQUENCE [LARGE SCALE GENOMIC DNA]</scope>
    <source>
        <strain evidence="2 5">BIOML-A1</strain>
        <strain evidence="3 4">BIOML-A4</strain>
    </source>
</reference>
<dbReference type="EMBL" id="VVYY01000008">
    <property type="protein sequence ID" value="KAA5397936.1"/>
    <property type="molecule type" value="Genomic_DNA"/>
</dbReference>
<dbReference type="AlphaFoldDB" id="A0A4Q5HLM7"/>
<evidence type="ECO:0000313" key="4">
    <source>
        <dbReference type="Proteomes" id="UP000441162"/>
    </source>
</evidence>
<dbReference type="Proteomes" id="UP000441162">
    <property type="component" value="Unassembled WGS sequence"/>
</dbReference>
<dbReference type="Gene3D" id="3.40.50.10140">
    <property type="entry name" value="Toll/interleukin-1 receptor homology (TIR) domain"/>
    <property type="match status" value="1"/>
</dbReference>
<dbReference type="PROSITE" id="PS50104">
    <property type="entry name" value="TIR"/>
    <property type="match status" value="1"/>
</dbReference>
<organism evidence="3 4">
    <name type="scientific">Phocaeicola dorei</name>
    <dbReference type="NCBI Taxonomy" id="357276"/>
    <lineage>
        <taxon>Bacteria</taxon>
        <taxon>Pseudomonadati</taxon>
        <taxon>Bacteroidota</taxon>
        <taxon>Bacteroidia</taxon>
        <taxon>Bacteroidales</taxon>
        <taxon>Bacteroidaceae</taxon>
        <taxon>Phocaeicola</taxon>
    </lineage>
</organism>
<evidence type="ECO:0000313" key="5">
    <source>
        <dbReference type="Proteomes" id="UP000481616"/>
    </source>
</evidence>
<dbReference type="GO" id="GO:0007165">
    <property type="term" value="P:signal transduction"/>
    <property type="evidence" value="ECO:0007669"/>
    <property type="project" value="InterPro"/>
</dbReference>